<dbReference type="STRING" id="151549.A0A4C1SXZ8"/>
<dbReference type="SUPFAM" id="SSF52087">
    <property type="entry name" value="CRAL/TRIO domain"/>
    <property type="match status" value="2"/>
</dbReference>
<accession>A0A4C1SXZ8</accession>
<dbReference type="CDD" id="cd00170">
    <property type="entry name" value="SEC14"/>
    <property type="match status" value="1"/>
</dbReference>
<evidence type="ECO:0000313" key="2">
    <source>
        <dbReference type="EMBL" id="GBP06048.1"/>
    </source>
</evidence>
<keyword evidence="3" id="KW-1185">Reference proteome</keyword>
<dbReference type="PANTHER" id="PTHR10174">
    <property type="entry name" value="ALPHA-TOCOPHEROL TRANSFER PROTEIN-RELATED"/>
    <property type="match status" value="1"/>
</dbReference>
<feature type="domain" description="CRAL-TRIO" evidence="1">
    <location>
        <begin position="103"/>
        <end position="237"/>
    </location>
</feature>
<dbReference type="PROSITE" id="PS50191">
    <property type="entry name" value="CRAL_TRIO"/>
    <property type="match status" value="1"/>
</dbReference>
<evidence type="ECO:0000313" key="3">
    <source>
        <dbReference type="Proteomes" id="UP000299102"/>
    </source>
</evidence>
<organism evidence="2 3">
    <name type="scientific">Eumeta variegata</name>
    <name type="common">Bagworm moth</name>
    <name type="synonym">Eumeta japonica</name>
    <dbReference type="NCBI Taxonomy" id="151549"/>
    <lineage>
        <taxon>Eukaryota</taxon>
        <taxon>Metazoa</taxon>
        <taxon>Ecdysozoa</taxon>
        <taxon>Arthropoda</taxon>
        <taxon>Hexapoda</taxon>
        <taxon>Insecta</taxon>
        <taxon>Pterygota</taxon>
        <taxon>Neoptera</taxon>
        <taxon>Endopterygota</taxon>
        <taxon>Lepidoptera</taxon>
        <taxon>Glossata</taxon>
        <taxon>Ditrysia</taxon>
        <taxon>Tineoidea</taxon>
        <taxon>Psychidae</taxon>
        <taxon>Oiketicinae</taxon>
        <taxon>Eumeta</taxon>
    </lineage>
</organism>
<dbReference type="Pfam" id="PF00650">
    <property type="entry name" value="CRAL_TRIO"/>
    <property type="match status" value="2"/>
</dbReference>
<dbReference type="Gene3D" id="3.40.525.10">
    <property type="entry name" value="CRAL-TRIO lipid binding domain"/>
    <property type="match status" value="1"/>
</dbReference>
<dbReference type="OrthoDB" id="75724at2759"/>
<gene>
    <name evidence="2" type="primary">Clvs2</name>
    <name evidence="2" type="ORF">EVAR_3285_1</name>
</gene>
<reference evidence="2 3" key="1">
    <citation type="journal article" date="2019" name="Commun. Biol.">
        <title>The bagworm genome reveals a unique fibroin gene that provides high tensile strength.</title>
        <authorList>
            <person name="Kono N."/>
            <person name="Nakamura H."/>
            <person name="Ohtoshi R."/>
            <person name="Tomita M."/>
            <person name="Numata K."/>
            <person name="Arakawa K."/>
        </authorList>
    </citation>
    <scope>NUCLEOTIDE SEQUENCE [LARGE SCALE GENOMIC DNA]</scope>
</reference>
<comment type="caution">
    <text evidence="2">The sequence shown here is derived from an EMBL/GenBank/DDBJ whole genome shotgun (WGS) entry which is preliminary data.</text>
</comment>
<dbReference type="InterPro" id="IPR001251">
    <property type="entry name" value="CRAL-TRIO_dom"/>
</dbReference>
<dbReference type="EMBL" id="BGZK01000020">
    <property type="protein sequence ID" value="GBP06048.1"/>
    <property type="molecule type" value="Genomic_DNA"/>
</dbReference>
<dbReference type="GO" id="GO:0016020">
    <property type="term" value="C:membrane"/>
    <property type="evidence" value="ECO:0007669"/>
    <property type="project" value="TreeGrafter"/>
</dbReference>
<name>A0A4C1SXZ8_EUMVA</name>
<dbReference type="InterPro" id="IPR036865">
    <property type="entry name" value="CRAL-TRIO_dom_sf"/>
</dbReference>
<proteinExistence type="predicted"/>
<dbReference type="AlphaFoldDB" id="A0A4C1SXZ8"/>
<dbReference type="PRINTS" id="PR00180">
    <property type="entry name" value="CRETINALDHBP"/>
</dbReference>
<dbReference type="Proteomes" id="UP000299102">
    <property type="component" value="Unassembled WGS sequence"/>
</dbReference>
<protein>
    <submittedName>
        <fullName evidence="2">Clavesin-2</fullName>
    </submittedName>
</protein>
<evidence type="ECO:0000259" key="1">
    <source>
        <dbReference type="PROSITE" id="PS50191"/>
    </source>
</evidence>
<dbReference type="GO" id="GO:1902936">
    <property type="term" value="F:phosphatidylinositol bisphosphate binding"/>
    <property type="evidence" value="ECO:0007669"/>
    <property type="project" value="TreeGrafter"/>
</dbReference>
<sequence length="256" mass="29526">MQDKVSKRNARNALFYKSLNFPKPQIFGPYNMPLNLQPTQPAERWNPREVPLKDVFRAVQLGLEGAMAEPRTQICGVVVIFDMKGLSFSQVMQFTPSFAKMAVDWIQSGNFDVKDESRSGRPAMDKTDAIFEKVEQDRHDSSYDIDDELGIDHKRVLIHLKKVRYAKEDCTPVRLKAVHIINQPYIFNMLFAIFKPFLREKLRSRIHFHGANTQSLLSHIDANALRSRHGGALPDPEVPGELLWKMLSYYEDDFQC</sequence>
<dbReference type="PANTHER" id="PTHR10174:SF130">
    <property type="entry name" value="ALPHA-TOCOPHEROL TRANSFER PROTEIN-LIKE"/>
    <property type="match status" value="1"/>
</dbReference>